<comment type="caution">
    <text evidence="7">The sequence shown here is derived from an EMBL/GenBank/DDBJ whole genome shotgun (WGS) entry which is preliminary data.</text>
</comment>
<feature type="transmembrane region" description="Helical" evidence="6">
    <location>
        <begin position="174"/>
        <end position="198"/>
    </location>
</feature>
<sequence length="336" mass="35037">MAGRLVPGLLVLVAIGLAARLVAAVAGANYLIVAIVIGLVVGNAWGVPAWARRGVATHTLWLEVGIVVMGASVALDQVFAAGPRLLVLVVATVATTMLVVELLARFVFSIHEDIGSLLAAGSGICGVSAVVALAESISADETHIAYAAATVLLFDATTLFVYPLVGHALGLSDVVFGVWAGLTMFSTGPVSAAGFAFSETAGQWAVLVKLARNSLIGLAVVVYVVYYARRRGRATDGAPSTDEPRAGWRALWETFPKFIVGFVGVMVLANVGLFSDQQTAWLANASDWAFLFAFAGLGLDIHVDDLRTAGYRPVATVLTGLLLVATTMLLVVQALF</sequence>
<dbReference type="InterPro" id="IPR018383">
    <property type="entry name" value="UPF0324_pro"/>
</dbReference>
<dbReference type="GO" id="GO:0005886">
    <property type="term" value="C:plasma membrane"/>
    <property type="evidence" value="ECO:0007669"/>
    <property type="project" value="UniProtKB-SubCell"/>
</dbReference>
<dbReference type="EMBL" id="JBHSXM010000001">
    <property type="protein sequence ID" value="MFC6836153.1"/>
    <property type="molecule type" value="Genomic_DNA"/>
</dbReference>
<feature type="transmembrane region" description="Helical" evidence="6">
    <location>
        <begin position="210"/>
        <end position="228"/>
    </location>
</feature>
<feature type="transmembrane region" description="Helical" evidence="6">
    <location>
        <begin position="60"/>
        <end position="79"/>
    </location>
</feature>
<evidence type="ECO:0000313" key="8">
    <source>
        <dbReference type="Proteomes" id="UP001596406"/>
    </source>
</evidence>
<keyword evidence="3 6" id="KW-0812">Transmembrane</keyword>
<evidence type="ECO:0000256" key="5">
    <source>
        <dbReference type="ARBA" id="ARBA00023136"/>
    </source>
</evidence>
<feature type="transmembrane region" description="Helical" evidence="6">
    <location>
        <begin position="85"/>
        <end position="104"/>
    </location>
</feature>
<evidence type="ECO:0000256" key="2">
    <source>
        <dbReference type="ARBA" id="ARBA00022475"/>
    </source>
</evidence>
<proteinExistence type="predicted"/>
<dbReference type="PANTHER" id="PTHR30106">
    <property type="entry name" value="INNER MEMBRANE PROTEIN YEIH-RELATED"/>
    <property type="match status" value="1"/>
</dbReference>
<dbReference type="RefSeq" id="WP_304447847.1">
    <property type="nucleotide sequence ID" value="NZ_JARRAH010000001.1"/>
</dbReference>
<evidence type="ECO:0000256" key="4">
    <source>
        <dbReference type="ARBA" id="ARBA00022989"/>
    </source>
</evidence>
<name>A0ABD5U718_9EURY</name>
<keyword evidence="8" id="KW-1185">Reference proteome</keyword>
<feature type="transmembrane region" description="Helical" evidence="6">
    <location>
        <begin position="143"/>
        <end position="162"/>
    </location>
</feature>
<dbReference type="Pfam" id="PF03601">
    <property type="entry name" value="Cons_hypoth698"/>
    <property type="match status" value="1"/>
</dbReference>
<protein>
    <submittedName>
        <fullName evidence="7">YeiH family protein</fullName>
    </submittedName>
</protein>
<dbReference type="PANTHER" id="PTHR30106:SF1">
    <property type="entry name" value="UPF0324 MEMBRANE PROTEIN FN0533"/>
    <property type="match status" value="1"/>
</dbReference>
<accession>A0ABD5U718</accession>
<keyword evidence="4 6" id="KW-1133">Transmembrane helix</keyword>
<organism evidence="7 8">
    <name type="scientific">Halomarina ordinaria</name>
    <dbReference type="NCBI Taxonomy" id="3033939"/>
    <lineage>
        <taxon>Archaea</taxon>
        <taxon>Methanobacteriati</taxon>
        <taxon>Methanobacteriota</taxon>
        <taxon>Stenosarchaea group</taxon>
        <taxon>Halobacteria</taxon>
        <taxon>Halobacteriales</taxon>
        <taxon>Natronomonadaceae</taxon>
        <taxon>Halomarina</taxon>
    </lineage>
</organism>
<comment type="subcellular location">
    <subcellularLocation>
        <location evidence="1">Cell membrane</location>
        <topology evidence="1">Multi-pass membrane protein</topology>
    </subcellularLocation>
</comment>
<evidence type="ECO:0000313" key="7">
    <source>
        <dbReference type="EMBL" id="MFC6836153.1"/>
    </source>
</evidence>
<feature type="transmembrane region" description="Helical" evidence="6">
    <location>
        <begin position="255"/>
        <end position="275"/>
    </location>
</feature>
<feature type="transmembrane region" description="Helical" evidence="6">
    <location>
        <begin position="281"/>
        <end position="302"/>
    </location>
</feature>
<feature type="transmembrane region" description="Helical" evidence="6">
    <location>
        <begin position="116"/>
        <end position="137"/>
    </location>
</feature>
<gene>
    <name evidence="7" type="ORF">ACFQHK_06485</name>
</gene>
<keyword evidence="5 6" id="KW-0472">Membrane</keyword>
<dbReference type="Proteomes" id="UP001596406">
    <property type="component" value="Unassembled WGS sequence"/>
</dbReference>
<evidence type="ECO:0000256" key="6">
    <source>
        <dbReference type="SAM" id="Phobius"/>
    </source>
</evidence>
<dbReference type="AlphaFoldDB" id="A0ABD5U718"/>
<feature type="transmembrane region" description="Helical" evidence="6">
    <location>
        <begin position="28"/>
        <end position="48"/>
    </location>
</feature>
<reference evidence="7 8" key="1">
    <citation type="journal article" date="2019" name="Int. J. Syst. Evol. Microbiol.">
        <title>The Global Catalogue of Microorganisms (GCM) 10K type strain sequencing project: providing services to taxonomists for standard genome sequencing and annotation.</title>
        <authorList>
            <consortium name="The Broad Institute Genomics Platform"/>
            <consortium name="The Broad Institute Genome Sequencing Center for Infectious Disease"/>
            <person name="Wu L."/>
            <person name="Ma J."/>
        </authorList>
    </citation>
    <scope>NUCLEOTIDE SEQUENCE [LARGE SCALE GENOMIC DNA]</scope>
    <source>
        <strain evidence="7 8">PSRA2</strain>
    </source>
</reference>
<keyword evidence="2" id="KW-1003">Cell membrane</keyword>
<feature type="transmembrane region" description="Helical" evidence="6">
    <location>
        <begin position="314"/>
        <end position="335"/>
    </location>
</feature>
<evidence type="ECO:0000256" key="3">
    <source>
        <dbReference type="ARBA" id="ARBA00022692"/>
    </source>
</evidence>
<evidence type="ECO:0000256" key="1">
    <source>
        <dbReference type="ARBA" id="ARBA00004651"/>
    </source>
</evidence>